<proteinExistence type="predicted"/>
<feature type="transmembrane region" description="Helical" evidence="1">
    <location>
        <begin position="75"/>
        <end position="96"/>
    </location>
</feature>
<evidence type="ECO:0000256" key="1">
    <source>
        <dbReference type="SAM" id="Phobius"/>
    </source>
</evidence>
<dbReference type="RefSeq" id="WP_258398214.1">
    <property type="nucleotide sequence ID" value="NZ_PYAA01000004.1"/>
</dbReference>
<sequence>MVTRRIAELLLDLAARRWPTDVRDDLRREWAAELHVLAESGRWTKMVGFAMSLAVSRAGAPLLDRSMMHRRARRTAAALLLAPLACAGIVVVSALAMSQVYNVLSMRVSWSTAAQLPLWSTLTVGFAVLLAKYTSRSARHTALKGPLRVALGVVLPVGVAALGLMSVINGNVFGSFVPGVLLWLAGLTLALWAAASLAARGRVGVAWLVGLVGALVAADLAVILFVLQTIPGPGAGPVDPMTPDSVDRISAPLWLLVCWTDWNFGLPRPTSWEIFLITDQLLLEPMFYLACTPYALAYTIRAARSAPAETVALAPTPA</sequence>
<reference evidence="2 3" key="1">
    <citation type="submission" date="2018-03" db="EMBL/GenBank/DDBJ databases">
        <title>Defining the species Micromonospora saelicesensis and Micromonospora noduli under the framework of genomics.</title>
        <authorList>
            <person name="Riesco R."/>
            <person name="Trujillo M.E."/>
        </authorList>
    </citation>
    <scope>NUCLEOTIDE SEQUENCE [LARGE SCALE GENOMIC DNA]</scope>
    <source>
        <strain evidence="2 3">LAH08</strain>
    </source>
</reference>
<feature type="transmembrane region" description="Helical" evidence="1">
    <location>
        <begin position="116"/>
        <end position="135"/>
    </location>
</feature>
<dbReference type="Proteomes" id="UP000248966">
    <property type="component" value="Unassembled WGS sequence"/>
</dbReference>
<keyword evidence="1" id="KW-1133">Transmembrane helix</keyword>
<feature type="transmembrane region" description="Helical" evidence="1">
    <location>
        <begin position="180"/>
        <end position="198"/>
    </location>
</feature>
<dbReference type="AlphaFoldDB" id="A0A328N9B5"/>
<accession>A0A328N9B5</accession>
<evidence type="ECO:0000313" key="2">
    <source>
        <dbReference type="EMBL" id="RAO05557.1"/>
    </source>
</evidence>
<name>A0A328N9B5_9ACTN</name>
<gene>
    <name evidence="2" type="ORF">LAH08_01016</name>
</gene>
<keyword evidence="1" id="KW-0472">Membrane</keyword>
<organism evidence="2 3">
    <name type="scientific">Micromonospora noduli</name>
    <dbReference type="NCBI Taxonomy" id="709876"/>
    <lineage>
        <taxon>Bacteria</taxon>
        <taxon>Bacillati</taxon>
        <taxon>Actinomycetota</taxon>
        <taxon>Actinomycetes</taxon>
        <taxon>Micromonosporales</taxon>
        <taxon>Micromonosporaceae</taxon>
        <taxon>Micromonospora</taxon>
    </lineage>
</organism>
<feature type="transmembrane region" description="Helical" evidence="1">
    <location>
        <begin position="147"/>
        <end position="168"/>
    </location>
</feature>
<evidence type="ECO:0000313" key="3">
    <source>
        <dbReference type="Proteomes" id="UP000248966"/>
    </source>
</evidence>
<feature type="transmembrane region" description="Helical" evidence="1">
    <location>
        <begin position="205"/>
        <end position="227"/>
    </location>
</feature>
<comment type="caution">
    <text evidence="2">The sequence shown here is derived from an EMBL/GenBank/DDBJ whole genome shotgun (WGS) entry which is preliminary data.</text>
</comment>
<dbReference type="EMBL" id="PYAA01000004">
    <property type="protein sequence ID" value="RAO05557.1"/>
    <property type="molecule type" value="Genomic_DNA"/>
</dbReference>
<protein>
    <submittedName>
        <fullName evidence="2">Uncharacterized protein</fullName>
    </submittedName>
</protein>
<keyword evidence="1" id="KW-0812">Transmembrane</keyword>